<protein>
    <submittedName>
        <fullName evidence="1">Dmrt1-D</fullName>
    </submittedName>
</protein>
<proteinExistence type="evidence at transcript level"/>
<organism evidence="1">
    <name type="scientific">Oryzias latipes</name>
    <name type="common">Japanese rice fish</name>
    <name type="synonym">Japanese killifish</name>
    <dbReference type="NCBI Taxonomy" id="8090"/>
    <lineage>
        <taxon>Eukaryota</taxon>
        <taxon>Metazoa</taxon>
        <taxon>Chordata</taxon>
        <taxon>Craniata</taxon>
        <taxon>Vertebrata</taxon>
        <taxon>Euteleostomi</taxon>
        <taxon>Actinopterygii</taxon>
        <taxon>Neopterygii</taxon>
        <taxon>Teleostei</taxon>
        <taxon>Neoteleostei</taxon>
        <taxon>Acanthomorphata</taxon>
        <taxon>Ovalentaria</taxon>
        <taxon>Atherinomorphae</taxon>
        <taxon>Beloniformes</taxon>
        <taxon>Adrianichthyidae</taxon>
        <taxon>Oryziinae</taxon>
        <taxon>Oryzias</taxon>
    </lineage>
</organism>
<evidence type="ECO:0000313" key="1">
    <source>
        <dbReference type="EMBL" id="AAT51704.1"/>
    </source>
</evidence>
<name>Q5GIS4_ORYLA</name>
<accession>Q5GIS4</accession>
<dbReference type="AlphaFoldDB" id="Q5GIS4"/>
<feature type="non-terminal residue" evidence="1">
    <location>
        <position position="1"/>
    </location>
</feature>
<reference evidence="1" key="1">
    <citation type="submission" date="2004-01" db="EMBL/GenBank/DDBJ databases">
        <title>Alternative splicing of DMY/Dmrt1 in Medaka.</title>
        <authorList>
            <person name="Yu H."/>
            <person name="Zhou R."/>
        </authorList>
    </citation>
    <scope>NUCLEOTIDE SEQUENCE</scope>
</reference>
<sequence length="42" mass="4765">KLIAERQRVMAAQVSRLPAISHPNKTPPNSNSQTFIHLFAFF</sequence>
<dbReference type="EMBL" id="AY524420">
    <property type="protein sequence ID" value="AAT51704.1"/>
    <property type="molecule type" value="mRNA"/>
</dbReference>
<gene>
    <name evidence="1" type="primary">Dmrt1</name>
</gene>